<proteinExistence type="predicted"/>
<keyword evidence="2" id="KW-1185">Reference proteome</keyword>
<evidence type="ECO:0000313" key="2">
    <source>
        <dbReference type="Proteomes" id="UP000190750"/>
    </source>
</evidence>
<dbReference type="Proteomes" id="UP000190750">
    <property type="component" value="Unassembled WGS sequence"/>
</dbReference>
<dbReference type="RefSeq" id="WP_078365641.1">
    <property type="nucleotide sequence ID" value="NZ_MTJN01000002.1"/>
</dbReference>
<comment type="caution">
    <text evidence="1">The sequence shown here is derived from an EMBL/GenBank/DDBJ whole genome shotgun (WGS) entry which is preliminary data.</text>
</comment>
<dbReference type="CDD" id="cd00093">
    <property type="entry name" value="HTH_XRE"/>
    <property type="match status" value="1"/>
</dbReference>
<name>A0A1T1AUT2_RHOFE</name>
<evidence type="ECO:0000313" key="1">
    <source>
        <dbReference type="EMBL" id="OOV07783.1"/>
    </source>
</evidence>
<dbReference type="Pfam" id="PF12375">
    <property type="entry name" value="DUF3653"/>
    <property type="match status" value="1"/>
</dbReference>
<dbReference type="NCBIfam" id="NF040522">
    <property type="entry name" value="VC1465_fam"/>
    <property type="match status" value="1"/>
</dbReference>
<protein>
    <submittedName>
        <fullName evidence="1">Uncharacterized protein</fullName>
    </submittedName>
</protein>
<gene>
    <name evidence="1" type="ORF">RF819_14585</name>
</gene>
<dbReference type="AlphaFoldDB" id="A0A1T1AUT2"/>
<dbReference type="EMBL" id="MTJN01000002">
    <property type="protein sequence ID" value="OOV07783.1"/>
    <property type="molecule type" value="Genomic_DNA"/>
</dbReference>
<sequence length="190" mass="21361">MNISQTEHAHRIYYDAKNVGPKRAKQMRATLGERFKILLADAGLTPEQAGKELHVTPRTIRYWISGKVLVPYAAFRLIRILRMYELPQPGWDGWRMHSGWLWSPEGFSFKPDDANWWYLLVRRAEGFTRQYNRANELQRALQRGADGVVAQPVATSNADAAGCAATSPTAAGGRAAQPPRLDLSLEHFGT</sequence>
<accession>A0A1T1AUT2</accession>
<dbReference type="InterPro" id="IPR001387">
    <property type="entry name" value="Cro/C1-type_HTH"/>
</dbReference>
<dbReference type="InterPro" id="IPR021077">
    <property type="entry name" value="Phage_phi-Lf_Orf112"/>
</dbReference>
<dbReference type="InterPro" id="IPR010982">
    <property type="entry name" value="Lambda_DNA-bd_dom_sf"/>
</dbReference>
<dbReference type="STRING" id="28066.RF819_14585"/>
<dbReference type="SUPFAM" id="SSF47413">
    <property type="entry name" value="lambda repressor-like DNA-binding domains"/>
    <property type="match status" value="1"/>
</dbReference>
<dbReference type="GO" id="GO:0003677">
    <property type="term" value="F:DNA binding"/>
    <property type="evidence" value="ECO:0007669"/>
    <property type="project" value="InterPro"/>
</dbReference>
<reference evidence="1 2" key="1">
    <citation type="submission" date="2017-01" db="EMBL/GenBank/DDBJ databases">
        <title>Genome sequencing of Rhodoferax fermentans JCM 7819.</title>
        <authorList>
            <person name="Kim Y.J."/>
            <person name="Farh M.E.-A."/>
            <person name="Yang D.-C."/>
        </authorList>
    </citation>
    <scope>NUCLEOTIDE SEQUENCE [LARGE SCALE GENOMIC DNA]</scope>
    <source>
        <strain evidence="1 2">JCM 7819</strain>
    </source>
</reference>
<organism evidence="1 2">
    <name type="scientific">Rhodoferax fermentans</name>
    <dbReference type="NCBI Taxonomy" id="28066"/>
    <lineage>
        <taxon>Bacteria</taxon>
        <taxon>Pseudomonadati</taxon>
        <taxon>Pseudomonadota</taxon>
        <taxon>Betaproteobacteria</taxon>
        <taxon>Burkholderiales</taxon>
        <taxon>Comamonadaceae</taxon>
        <taxon>Rhodoferax</taxon>
    </lineage>
</organism>
<dbReference type="OrthoDB" id="8795439at2"/>